<evidence type="ECO:0000256" key="1">
    <source>
        <dbReference type="SAM" id="MobiDB-lite"/>
    </source>
</evidence>
<proteinExistence type="predicted"/>
<organism evidence="2 3">
    <name type="scientific">Puccinia graminis f. sp. tritici</name>
    <dbReference type="NCBI Taxonomy" id="56615"/>
    <lineage>
        <taxon>Eukaryota</taxon>
        <taxon>Fungi</taxon>
        <taxon>Dikarya</taxon>
        <taxon>Basidiomycota</taxon>
        <taxon>Pucciniomycotina</taxon>
        <taxon>Pucciniomycetes</taxon>
        <taxon>Pucciniales</taxon>
        <taxon>Pucciniaceae</taxon>
        <taxon>Puccinia</taxon>
    </lineage>
</organism>
<dbReference type="AlphaFoldDB" id="A0A5B0SC62"/>
<sequence length="116" mass="12845">MMRNSLKELLNPFKGACIPHHTRQDPTRHHSSAILTTTPKMADHHPISSQISWALSSDDLLSPATSPPNFPSNEYVTHSSDLSSDHLLMSTPHPISIPGRACRKRKTHGLTPELHS</sequence>
<name>A0A5B0SC62_PUCGR</name>
<protein>
    <submittedName>
        <fullName evidence="2">Uncharacterized protein</fullName>
    </submittedName>
</protein>
<feature type="region of interest" description="Disordered" evidence="1">
    <location>
        <begin position="84"/>
        <end position="116"/>
    </location>
</feature>
<accession>A0A5B0SC62</accession>
<reference evidence="2 3" key="1">
    <citation type="submission" date="2019-05" db="EMBL/GenBank/DDBJ databases">
        <title>Emergence of the Ug99 lineage of the wheat stem rust pathogen through somatic hybridization.</title>
        <authorList>
            <person name="Li F."/>
            <person name="Upadhyaya N.M."/>
            <person name="Sperschneider J."/>
            <person name="Matny O."/>
            <person name="Nguyen-Phuc H."/>
            <person name="Mago R."/>
            <person name="Raley C."/>
            <person name="Miller M.E."/>
            <person name="Silverstein K.A.T."/>
            <person name="Henningsen E."/>
            <person name="Hirsch C.D."/>
            <person name="Visser B."/>
            <person name="Pretorius Z.A."/>
            <person name="Steffenson B.J."/>
            <person name="Schwessinger B."/>
            <person name="Dodds P.N."/>
            <person name="Figueroa M."/>
        </authorList>
    </citation>
    <scope>NUCLEOTIDE SEQUENCE [LARGE SCALE GENOMIC DNA]</scope>
    <source>
        <strain evidence="2 3">Ug99</strain>
    </source>
</reference>
<comment type="caution">
    <text evidence="2">The sequence shown here is derived from an EMBL/GenBank/DDBJ whole genome shotgun (WGS) entry which is preliminary data.</text>
</comment>
<gene>
    <name evidence="2" type="ORF">PGTUg99_027069</name>
</gene>
<evidence type="ECO:0000313" key="3">
    <source>
        <dbReference type="Proteomes" id="UP000325313"/>
    </source>
</evidence>
<evidence type="ECO:0000313" key="2">
    <source>
        <dbReference type="EMBL" id="KAA1135626.1"/>
    </source>
</evidence>
<dbReference type="Proteomes" id="UP000325313">
    <property type="component" value="Unassembled WGS sequence"/>
</dbReference>
<dbReference type="EMBL" id="VDEP01000038">
    <property type="protein sequence ID" value="KAA1135626.1"/>
    <property type="molecule type" value="Genomic_DNA"/>
</dbReference>